<organism evidence="2 3">
    <name type="scientific">Austropuccinia psidii MF-1</name>
    <dbReference type="NCBI Taxonomy" id="1389203"/>
    <lineage>
        <taxon>Eukaryota</taxon>
        <taxon>Fungi</taxon>
        <taxon>Dikarya</taxon>
        <taxon>Basidiomycota</taxon>
        <taxon>Pucciniomycotina</taxon>
        <taxon>Pucciniomycetes</taxon>
        <taxon>Pucciniales</taxon>
        <taxon>Sphaerophragmiaceae</taxon>
        <taxon>Austropuccinia</taxon>
    </lineage>
</organism>
<comment type="caution">
    <text evidence="2">The sequence shown here is derived from an EMBL/GenBank/DDBJ whole genome shotgun (WGS) entry which is preliminary data.</text>
</comment>
<gene>
    <name evidence="2" type="ORF">O181_001468</name>
</gene>
<dbReference type="EMBL" id="AVOT02000216">
    <property type="protein sequence ID" value="MBW0461753.1"/>
    <property type="molecule type" value="Genomic_DNA"/>
</dbReference>
<accession>A0A9Q3GBR1</accession>
<feature type="region of interest" description="Disordered" evidence="1">
    <location>
        <begin position="1"/>
        <end position="36"/>
    </location>
</feature>
<evidence type="ECO:0000313" key="3">
    <source>
        <dbReference type="Proteomes" id="UP000765509"/>
    </source>
</evidence>
<reference evidence="2" key="1">
    <citation type="submission" date="2021-03" db="EMBL/GenBank/DDBJ databases">
        <title>Draft genome sequence of rust myrtle Austropuccinia psidii MF-1, a brazilian biotype.</title>
        <authorList>
            <person name="Quecine M.C."/>
            <person name="Pachon D.M.R."/>
            <person name="Bonatelli M.L."/>
            <person name="Correr F.H."/>
            <person name="Franceschini L.M."/>
            <person name="Leite T.F."/>
            <person name="Margarido G.R.A."/>
            <person name="Almeida C.A."/>
            <person name="Ferrarezi J.A."/>
            <person name="Labate C.A."/>
        </authorList>
    </citation>
    <scope>NUCLEOTIDE SEQUENCE</scope>
    <source>
        <strain evidence="2">MF-1</strain>
    </source>
</reference>
<feature type="compositionally biased region" description="Basic and acidic residues" evidence="1">
    <location>
        <begin position="11"/>
        <end position="27"/>
    </location>
</feature>
<protein>
    <submittedName>
        <fullName evidence="2">Uncharacterized protein</fullName>
    </submittedName>
</protein>
<dbReference type="Proteomes" id="UP000765509">
    <property type="component" value="Unassembled WGS sequence"/>
</dbReference>
<sequence>MDQEQEIQVINKKERNVSPEERHKRSMQEVPPLPKGLNNFQQEEVEIYQSHYKNWYMESKKKEWELLPRLCIGTISSYLKLKKILGLEKTEDLLKSGTPISVQGKFHKIKACLKKKHFIRGSEKEVGSKEIQQLCGSSSIFHMFQT</sequence>
<proteinExistence type="predicted"/>
<dbReference type="AlphaFoldDB" id="A0A9Q3GBR1"/>
<evidence type="ECO:0000313" key="2">
    <source>
        <dbReference type="EMBL" id="MBW0461753.1"/>
    </source>
</evidence>
<keyword evidence="3" id="KW-1185">Reference proteome</keyword>
<name>A0A9Q3GBR1_9BASI</name>
<evidence type="ECO:0000256" key="1">
    <source>
        <dbReference type="SAM" id="MobiDB-lite"/>
    </source>
</evidence>